<evidence type="ECO:0000256" key="2">
    <source>
        <dbReference type="ARBA" id="ARBA00023125"/>
    </source>
</evidence>
<dbReference type="AlphaFoldDB" id="A0A2T0UPG8"/>
<feature type="compositionally biased region" description="Basic and acidic residues" evidence="4">
    <location>
        <begin position="215"/>
        <end position="238"/>
    </location>
</feature>
<evidence type="ECO:0000256" key="4">
    <source>
        <dbReference type="SAM" id="MobiDB-lite"/>
    </source>
</evidence>
<dbReference type="PROSITE" id="PS01117">
    <property type="entry name" value="HTH_MARR_1"/>
    <property type="match status" value="1"/>
</dbReference>
<protein>
    <submittedName>
        <fullName evidence="6">DNA-binding MarR family transcriptional regulator</fullName>
    </submittedName>
</protein>
<reference evidence="6 7" key="1">
    <citation type="submission" date="2018-03" db="EMBL/GenBank/DDBJ databases">
        <title>Genomic Encyclopedia of Type Strains, Phase III (KMG-III): the genomes of soil and plant-associated and newly described type strains.</title>
        <authorList>
            <person name="Whitman W."/>
        </authorList>
    </citation>
    <scope>NUCLEOTIDE SEQUENCE [LARGE SCALE GENOMIC DNA]</scope>
    <source>
        <strain evidence="6 7">CGMCC 4.7067</strain>
    </source>
</reference>
<evidence type="ECO:0000256" key="1">
    <source>
        <dbReference type="ARBA" id="ARBA00023015"/>
    </source>
</evidence>
<dbReference type="PROSITE" id="PS50995">
    <property type="entry name" value="HTH_MARR_2"/>
    <property type="match status" value="1"/>
</dbReference>
<dbReference type="InterPro" id="IPR039422">
    <property type="entry name" value="MarR/SlyA-like"/>
</dbReference>
<dbReference type="PRINTS" id="PR00598">
    <property type="entry name" value="HTHMARR"/>
</dbReference>
<dbReference type="RefSeq" id="WP_181245735.1">
    <property type="nucleotide sequence ID" value="NZ_PVTJ01000003.1"/>
</dbReference>
<evidence type="ECO:0000256" key="3">
    <source>
        <dbReference type="ARBA" id="ARBA00023163"/>
    </source>
</evidence>
<sequence length="238" mass="26506">MYDEHDQRGPERDERTGDDAADWDDEETGRNLGWRLSYLFLLLRRGDAHLRRGDRPRAGAFQGQGRVLHLLSLQSPIAQKDLAYLLGIRSQSLGELLGKLEEAGLVRREPSPEDRRTSMVDLTDAGRAAAEQREETPSDDPFSVLSDEERDQLAGLLDRVIEAKESQLTGAADARMRKFKQIAFEFESRGGPGFGRGFGPGFDGPGHRGGRGRGRGGERGHGREGGRGRSPRGERWDW</sequence>
<dbReference type="InterPro" id="IPR036390">
    <property type="entry name" value="WH_DNA-bd_sf"/>
</dbReference>
<dbReference type="Proteomes" id="UP000238176">
    <property type="component" value="Unassembled WGS sequence"/>
</dbReference>
<feature type="region of interest" description="Disordered" evidence="4">
    <location>
        <begin position="189"/>
        <end position="238"/>
    </location>
</feature>
<feature type="domain" description="HTH marR-type" evidence="5">
    <location>
        <begin position="36"/>
        <end position="162"/>
    </location>
</feature>
<dbReference type="PANTHER" id="PTHR33164:SF64">
    <property type="entry name" value="TRANSCRIPTIONAL REGULATOR SLYA"/>
    <property type="match status" value="1"/>
</dbReference>
<keyword evidence="7" id="KW-1185">Reference proteome</keyword>
<evidence type="ECO:0000259" key="5">
    <source>
        <dbReference type="PROSITE" id="PS50995"/>
    </source>
</evidence>
<evidence type="ECO:0000313" key="6">
    <source>
        <dbReference type="EMBL" id="PRY59825.1"/>
    </source>
</evidence>
<dbReference type="InterPro" id="IPR036388">
    <property type="entry name" value="WH-like_DNA-bd_sf"/>
</dbReference>
<feature type="region of interest" description="Disordered" evidence="4">
    <location>
        <begin position="1"/>
        <end position="25"/>
    </location>
</feature>
<dbReference type="GO" id="GO:0003700">
    <property type="term" value="F:DNA-binding transcription factor activity"/>
    <property type="evidence" value="ECO:0007669"/>
    <property type="project" value="InterPro"/>
</dbReference>
<proteinExistence type="predicted"/>
<feature type="compositionally biased region" description="Basic and acidic residues" evidence="4">
    <location>
        <begin position="107"/>
        <end position="118"/>
    </location>
</feature>
<gene>
    <name evidence="6" type="ORF">B0I28_103299</name>
</gene>
<accession>A0A2T0UPG8</accession>
<evidence type="ECO:0000313" key="7">
    <source>
        <dbReference type="Proteomes" id="UP000238176"/>
    </source>
</evidence>
<dbReference type="EMBL" id="PVTJ01000003">
    <property type="protein sequence ID" value="PRY59825.1"/>
    <property type="molecule type" value="Genomic_DNA"/>
</dbReference>
<keyword evidence="2 6" id="KW-0238">DNA-binding</keyword>
<dbReference type="InterPro" id="IPR000835">
    <property type="entry name" value="HTH_MarR-typ"/>
</dbReference>
<comment type="caution">
    <text evidence="6">The sequence shown here is derived from an EMBL/GenBank/DDBJ whole genome shotgun (WGS) entry which is preliminary data.</text>
</comment>
<dbReference type="PANTHER" id="PTHR33164">
    <property type="entry name" value="TRANSCRIPTIONAL REGULATOR, MARR FAMILY"/>
    <property type="match status" value="1"/>
</dbReference>
<organism evidence="6 7">
    <name type="scientific">Glycomyces artemisiae</name>
    <dbReference type="NCBI Taxonomy" id="1076443"/>
    <lineage>
        <taxon>Bacteria</taxon>
        <taxon>Bacillati</taxon>
        <taxon>Actinomycetota</taxon>
        <taxon>Actinomycetes</taxon>
        <taxon>Glycomycetales</taxon>
        <taxon>Glycomycetaceae</taxon>
        <taxon>Glycomyces</taxon>
    </lineage>
</organism>
<dbReference type="GO" id="GO:0003677">
    <property type="term" value="F:DNA binding"/>
    <property type="evidence" value="ECO:0007669"/>
    <property type="project" value="UniProtKB-KW"/>
</dbReference>
<keyword evidence="1" id="KW-0805">Transcription regulation</keyword>
<dbReference type="GO" id="GO:0006950">
    <property type="term" value="P:response to stress"/>
    <property type="evidence" value="ECO:0007669"/>
    <property type="project" value="TreeGrafter"/>
</dbReference>
<name>A0A2T0UPG8_9ACTN</name>
<dbReference type="SUPFAM" id="SSF46785">
    <property type="entry name" value="Winged helix' DNA-binding domain"/>
    <property type="match status" value="1"/>
</dbReference>
<keyword evidence="3" id="KW-0804">Transcription</keyword>
<dbReference type="Pfam" id="PF12802">
    <property type="entry name" value="MarR_2"/>
    <property type="match status" value="1"/>
</dbReference>
<feature type="compositionally biased region" description="Gly residues" evidence="4">
    <location>
        <begin position="190"/>
        <end position="204"/>
    </location>
</feature>
<feature type="compositionally biased region" description="Basic and acidic residues" evidence="4">
    <location>
        <begin position="1"/>
        <end position="18"/>
    </location>
</feature>
<dbReference type="SMART" id="SM00347">
    <property type="entry name" value="HTH_MARR"/>
    <property type="match status" value="1"/>
</dbReference>
<feature type="region of interest" description="Disordered" evidence="4">
    <location>
        <begin position="107"/>
        <end position="144"/>
    </location>
</feature>
<dbReference type="Gene3D" id="1.10.10.10">
    <property type="entry name" value="Winged helix-like DNA-binding domain superfamily/Winged helix DNA-binding domain"/>
    <property type="match status" value="1"/>
</dbReference>
<dbReference type="InterPro" id="IPR023187">
    <property type="entry name" value="Tscrpt_reg_MarR-type_CS"/>
</dbReference>